<proteinExistence type="predicted"/>
<dbReference type="RefSeq" id="WP_158400340.1">
    <property type="nucleotide sequence ID" value="NZ_PRLB01000002.1"/>
</dbReference>
<sequence>MKKIKMSDILLTVCAIAIVCGIGSLTLRGKKTTEKLIIGDWYQQWSDSLTFSIYDDGTVNVPSSYGLGKWSLVNDNQLILSDFYGETIILKIENIDADNMEVRQVIDGKESQESITFWHTAEGAQTIRVKGYH</sequence>
<dbReference type="Proteomes" id="UP000251144">
    <property type="component" value="Unassembled WGS sequence"/>
</dbReference>
<dbReference type="OrthoDB" id="192868at2"/>
<accession>A0A329U161</accession>
<comment type="caution">
    <text evidence="1">The sequence shown here is derived from an EMBL/GenBank/DDBJ whole genome shotgun (WGS) entry which is preliminary data.</text>
</comment>
<protein>
    <recommendedName>
        <fullName evidence="3">DUF5640 domain-containing protein</fullName>
    </recommendedName>
</protein>
<gene>
    <name evidence="1" type="ORF">C4N26_03440</name>
</gene>
<name>A0A329U161_9FIRM</name>
<evidence type="ECO:0008006" key="3">
    <source>
        <dbReference type="Google" id="ProtNLM"/>
    </source>
</evidence>
<reference evidence="1 2" key="1">
    <citation type="submission" date="2018-02" db="EMBL/GenBank/DDBJ databases">
        <title>Complete genome sequencing of Faecalibacterium prausnitzii strains isolated from the human gut.</title>
        <authorList>
            <person name="Fitzgerald B.C."/>
            <person name="Shkoporov A.N."/>
            <person name="Ross P.R."/>
            <person name="Hill C."/>
        </authorList>
    </citation>
    <scope>NUCLEOTIDE SEQUENCE [LARGE SCALE GENOMIC DNA]</scope>
    <source>
        <strain evidence="1 2">APC942/32-1</strain>
    </source>
</reference>
<dbReference type="EMBL" id="PRLB01000002">
    <property type="protein sequence ID" value="RAW55024.1"/>
    <property type="molecule type" value="Genomic_DNA"/>
</dbReference>
<dbReference type="AlphaFoldDB" id="A0A329U161"/>
<organism evidence="1 2">
    <name type="scientific">Faecalibacterium prausnitzii</name>
    <dbReference type="NCBI Taxonomy" id="853"/>
    <lineage>
        <taxon>Bacteria</taxon>
        <taxon>Bacillati</taxon>
        <taxon>Bacillota</taxon>
        <taxon>Clostridia</taxon>
        <taxon>Eubacteriales</taxon>
        <taxon>Oscillospiraceae</taxon>
        <taxon>Faecalibacterium</taxon>
    </lineage>
</organism>
<evidence type="ECO:0000313" key="1">
    <source>
        <dbReference type="EMBL" id="RAW55024.1"/>
    </source>
</evidence>
<evidence type="ECO:0000313" key="2">
    <source>
        <dbReference type="Proteomes" id="UP000251144"/>
    </source>
</evidence>